<accession>A0A6A6TJH7</accession>
<feature type="transmembrane region" description="Helical" evidence="2">
    <location>
        <begin position="115"/>
        <end position="136"/>
    </location>
</feature>
<feature type="compositionally biased region" description="Polar residues" evidence="1">
    <location>
        <begin position="446"/>
        <end position="456"/>
    </location>
</feature>
<feature type="compositionally biased region" description="Polar residues" evidence="1">
    <location>
        <begin position="568"/>
        <end position="594"/>
    </location>
</feature>
<feature type="region of interest" description="Disordered" evidence="1">
    <location>
        <begin position="541"/>
        <end position="599"/>
    </location>
</feature>
<feature type="compositionally biased region" description="Basic and acidic residues" evidence="1">
    <location>
        <begin position="345"/>
        <end position="357"/>
    </location>
</feature>
<sequence>MGRWQPYLYEPAERQSFHDVPKPFNPKSVTMASHRPQPPKKKQDGPLVNFNRHPDSYLVLPYGRTDAKPMSPKTKVILKYTRWVQLFFRVATLFGAIGVLLCAIFIRGAPNTEGYIIRIPPGVDLVNTLYAIYHLLRAAKARPAASSASYHLFALVMDAGFIPFYIFTALLSNRNFNEEAGTSGRWRTFFPTDEETNKVLQTTWLTAVTVAGFHCASLCLDLYLALVFRKISRLPPDMNPLEDNLTSRRNTKHKHKNSSISAMTPLTAEEKRMSAQSVGGTTVVGSRTSQADPLLFEKGIPAPEENQIKFMHTRTDSGMTYSPHNPNSARHSRVIYSQPNSARQSRADLNTRDDLLRRDDGNEIETLAQRKSFLSQQANIKRHSRPNSMVSSKQEYYTPPSTAGKHSSTGDISLQNSRESLQSDNWFVHDNSSDEPPEPPAHNVSRKSMFTSKNQAQGYNTISTSEDMYEDQYDAPMVPQPLRMNPPTPPLGNERAKATPPPPALKRTYTVTSMSSEATFSRTPTSASSKSRYYGDLKAATQGIRNGGNSPAQSPGASPTKGFFAPNSLPSATKQYTTNSPVTTGNNYTSNSPFSLDKNKFSSVRRTGETGHTPVKAESPRVVSRSGVDYFDDDMSDLGTAGRRRDVSGKIAEEGRGGGCGPAASRWGMRANELTYRKVSGVA</sequence>
<organism evidence="3 4">
    <name type="scientific">Lophiostoma macrostomum CBS 122681</name>
    <dbReference type="NCBI Taxonomy" id="1314788"/>
    <lineage>
        <taxon>Eukaryota</taxon>
        <taxon>Fungi</taxon>
        <taxon>Dikarya</taxon>
        <taxon>Ascomycota</taxon>
        <taxon>Pezizomycotina</taxon>
        <taxon>Dothideomycetes</taxon>
        <taxon>Pleosporomycetidae</taxon>
        <taxon>Pleosporales</taxon>
        <taxon>Lophiostomataceae</taxon>
        <taxon>Lophiostoma</taxon>
    </lineage>
</organism>
<dbReference type="AlphaFoldDB" id="A0A6A6TJH7"/>
<keyword evidence="4" id="KW-1185">Reference proteome</keyword>
<feature type="region of interest" description="Disordered" evidence="1">
    <location>
        <begin position="512"/>
        <end position="531"/>
    </location>
</feature>
<dbReference type="Proteomes" id="UP000799324">
    <property type="component" value="Unassembled WGS sequence"/>
</dbReference>
<name>A0A6A6TJH7_9PLEO</name>
<feature type="compositionally biased region" description="Basic and acidic residues" evidence="1">
    <location>
        <begin position="643"/>
        <end position="656"/>
    </location>
</feature>
<evidence type="ECO:0000313" key="4">
    <source>
        <dbReference type="Proteomes" id="UP000799324"/>
    </source>
</evidence>
<evidence type="ECO:0000313" key="3">
    <source>
        <dbReference type="EMBL" id="KAF2659576.1"/>
    </source>
</evidence>
<gene>
    <name evidence="3" type="ORF">K491DRAFT_651026</name>
</gene>
<feature type="region of interest" description="Disordered" evidence="1">
    <location>
        <begin position="239"/>
        <end position="264"/>
    </location>
</feature>
<keyword evidence="2" id="KW-0812">Transmembrane</keyword>
<keyword evidence="2" id="KW-0472">Membrane</keyword>
<reference evidence="3" key="1">
    <citation type="journal article" date="2020" name="Stud. Mycol.">
        <title>101 Dothideomycetes genomes: a test case for predicting lifestyles and emergence of pathogens.</title>
        <authorList>
            <person name="Haridas S."/>
            <person name="Albert R."/>
            <person name="Binder M."/>
            <person name="Bloem J."/>
            <person name="Labutti K."/>
            <person name="Salamov A."/>
            <person name="Andreopoulos B."/>
            <person name="Baker S."/>
            <person name="Barry K."/>
            <person name="Bills G."/>
            <person name="Bluhm B."/>
            <person name="Cannon C."/>
            <person name="Castanera R."/>
            <person name="Culley D."/>
            <person name="Daum C."/>
            <person name="Ezra D."/>
            <person name="Gonzalez J."/>
            <person name="Henrissat B."/>
            <person name="Kuo A."/>
            <person name="Liang C."/>
            <person name="Lipzen A."/>
            <person name="Lutzoni F."/>
            <person name="Magnuson J."/>
            <person name="Mondo S."/>
            <person name="Nolan M."/>
            <person name="Ohm R."/>
            <person name="Pangilinan J."/>
            <person name="Park H.-J."/>
            <person name="Ramirez L."/>
            <person name="Alfaro M."/>
            <person name="Sun H."/>
            <person name="Tritt A."/>
            <person name="Yoshinaga Y."/>
            <person name="Zwiers L.-H."/>
            <person name="Turgeon B."/>
            <person name="Goodwin S."/>
            <person name="Spatafora J."/>
            <person name="Crous P."/>
            <person name="Grigoriev I."/>
        </authorList>
    </citation>
    <scope>NUCLEOTIDE SEQUENCE</scope>
    <source>
        <strain evidence="3">CBS 122681</strain>
    </source>
</reference>
<feature type="region of interest" description="Disordered" evidence="1">
    <location>
        <begin position="427"/>
        <end position="456"/>
    </location>
</feature>
<feature type="region of interest" description="Disordered" evidence="1">
    <location>
        <begin position="15"/>
        <end position="49"/>
    </location>
</feature>
<proteinExistence type="predicted"/>
<feature type="transmembrane region" description="Helical" evidence="2">
    <location>
        <begin position="86"/>
        <end position="109"/>
    </location>
</feature>
<dbReference type="OrthoDB" id="5404940at2759"/>
<feature type="transmembrane region" description="Helical" evidence="2">
    <location>
        <begin position="148"/>
        <end position="167"/>
    </location>
</feature>
<dbReference type="EMBL" id="MU004306">
    <property type="protein sequence ID" value="KAF2659576.1"/>
    <property type="molecule type" value="Genomic_DNA"/>
</dbReference>
<keyword evidence="2" id="KW-1133">Transmembrane helix</keyword>
<feature type="compositionally biased region" description="Polar residues" evidence="1">
    <location>
        <begin position="386"/>
        <end position="413"/>
    </location>
</feature>
<feature type="compositionally biased region" description="Polar residues" evidence="1">
    <location>
        <begin position="543"/>
        <end position="557"/>
    </location>
</feature>
<feature type="region of interest" description="Disordered" evidence="1">
    <location>
        <begin position="336"/>
        <end position="357"/>
    </location>
</feature>
<feature type="region of interest" description="Disordered" evidence="1">
    <location>
        <begin position="375"/>
        <end position="413"/>
    </location>
</feature>
<feature type="region of interest" description="Disordered" evidence="1">
    <location>
        <begin position="636"/>
        <end position="666"/>
    </location>
</feature>
<evidence type="ECO:0000256" key="1">
    <source>
        <dbReference type="SAM" id="MobiDB-lite"/>
    </source>
</evidence>
<evidence type="ECO:0000256" key="2">
    <source>
        <dbReference type="SAM" id="Phobius"/>
    </source>
</evidence>
<protein>
    <submittedName>
        <fullName evidence="3">Uncharacterized protein</fullName>
    </submittedName>
</protein>